<dbReference type="AlphaFoldDB" id="A0A9N9K7N9"/>
<evidence type="ECO:0000313" key="3">
    <source>
        <dbReference type="Proteomes" id="UP000789396"/>
    </source>
</evidence>
<organism evidence="2 3">
    <name type="scientific">Racocetra fulgida</name>
    <dbReference type="NCBI Taxonomy" id="60492"/>
    <lineage>
        <taxon>Eukaryota</taxon>
        <taxon>Fungi</taxon>
        <taxon>Fungi incertae sedis</taxon>
        <taxon>Mucoromycota</taxon>
        <taxon>Glomeromycotina</taxon>
        <taxon>Glomeromycetes</taxon>
        <taxon>Diversisporales</taxon>
        <taxon>Gigasporaceae</taxon>
        <taxon>Racocetra</taxon>
    </lineage>
</organism>
<dbReference type="OrthoDB" id="10252740at2759"/>
<sequence>TGNCLPGTVVESDITHPYQFDFCEYNSLYLSRYVSHNYNNFIIKCYIDLQSHAGLQGTSRPTHYRVLYDENNFNPDT</sequence>
<feature type="non-terminal residue" evidence="2">
    <location>
        <position position="77"/>
    </location>
</feature>
<dbReference type="InterPro" id="IPR036397">
    <property type="entry name" value="RNaseH_sf"/>
</dbReference>
<keyword evidence="3" id="KW-1185">Reference proteome</keyword>
<dbReference type="Pfam" id="PF02171">
    <property type="entry name" value="Piwi"/>
    <property type="match status" value="1"/>
</dbReference>
<dbReference type="Gene3D" id="3.30.420.10">
    <property type="entry name" value="Ribonuclease H-like superfamily/Ribonuclease H"/>
    <property type="match status" value="1"/>
</dbReference>
<dbReference type="Proteomes" id="UP000789396">
    <property type="component" value="Unassembled WGS sequence"/>
</dbReference>
<evidence type="ECO:0000313" key="2">
    <source>
        <dbReference type="EMBL" id="CAG8815878.1"/>
    </source>
</evidence>
<protein>
    <submittedName>
        <fullName evidence="2">19449_t:CDS:1</fullName>
    </submittedName>
</protein>
<feature type="domain" description="Piwi" evidence="1">
    <location>
        <begin position="49"/>
        <end position="76"/>
    </location>
</feature>
<comment type="caution">
    <text evidence="2">The sequence shown here is derived from an EMBL/GenBank/DDBJ whole genome shotgun (WGS) entry which is preliminary data.</text>
</comment>
<dbReference type="InterPro" id="IPR012337">
    <property type="entry name" value="RNaseH-like_sf"/>
</dbReference>
<dbReference type="PANTHER" id="PTHR22891">
    <property type="entry name" value="EUKARYOTIC TRANSLATION INITIATION FACTOR 2C"/>
    <property type="match status" value="1"/>
</dbReference>
<reference evidence="2" key="1">
    <citation type="submission" date="2021-06" db="EMBL/GenBank/DDBJ databases">
        <authorList>
            <person name="Kallberg Y."/>
            <person name="Tangrot J."/>
            <person name="Rosling A."/>
        </authorList>
    </citation>
    <scope>NUCLEOTIDE SEQUENCE</scope>
    <source>
        <strain evidence="2">IN212</strain>
    </source>
</reference>
<name>A0A9N9K7N9_9GLOM</name>
<evidence type="ECO:0000259" key="1">
    <source>
        <dbReference type="Pfam" id="PF02171"/>
    </source>
</evidence>
<dbReference type="EMBL" id="CAJVPZ010091972">
    <property type="protein sequence ID" value="CAG8815878.1"/>
    <property type="molecule type" value="Genomic_DNA"/>
</dbReference>
<dbReference type="SUPFAM" id="SSF53098">
    <property type="entry name" value="Ribonuclease H-like"/>
    <property type="match status" value="1"/>
</dbReference>
<dbReference type="InterPro" id="IPR003165">
    <property type="entry name" value="Piwi"/>
</dbReference>
<dbReference type="GO" id="GO:0003676">
    <property type="term" value="F:nucleic acid binding"/>
    <property type="evidence" value="ECO:0007669"/>
    <property type="project" value="InterPro"/>
</dbReference>
<accession>A0A9N9K7N9</accession>
<gene>
    <name evidence="2" type="ORF">RFULGI_LOCUS19223</name>
</gene>
<feature type="non-terminal residue" evidence="2">
    <location>
        <position position="1"/>
    </location>
</feature>
<proteinExistence type="predicted"/>